<dbReference type="Pfam" id="PF00005">
    <property type="entry name" value="ABC_tran"/>
    <property type="match status" value="1"/>
</dbReference>
<dbReference type="STRING" id="479433.Caci_6943"/>
<dbReference type="InterPro" id="IPR050352">
    <property type="entry name" value="ABCG_transporters"/>
</dbReference>
<dbReference type="Proteomes" id="UP000000851">
    <property type="component" value="Chromosome"/>
</dbReference>
<reference evidence="12 13" key="1">
    <citation type="journal article" date="2009" name="Stand. Genomic Sci.">
        <title>Complete genome sequence of Catenulispora acidiphila type strain (ID 139908).</title>
        <authorList>
            <person name="Copeland A."/>
            <person name="Lapidus A."/>
            <person name="Glavina Del Rio T."/>
            <person name="Nolan M."/>
            <person name="Lucas S."/>
            <person name="Chen F."/>
            <person name="Tice H."/>
            <person name="Cheng J.F."/>
            <person name="Bruce D."/>
            <person name="Goodwin L."/>
            <person name="Pitluck S."/>
            <person name="Mikhailova N."/>
            <person name="Pati A."/>
            <person name="Ivanova N."/>
            <person name="Mavromatis K."/>
            <person name="Chen A."/>
            <person name="Palaniappan K."/>
            <person name="Chain P."/>
            <person name="Land M."/>
            <person name="Hauser L."/>
            <person name="Chang Y.J."/>
            <person name="Jeffries C.D."/>
            <person name="Chertkov O."/>
            <person name="Brettin T."/>
            <person name="Detter J.C."/>
            <person name="Han C."/>
            <person name="Ali Z."/>
            <person name="Tindall B.J."/>
            <person name="Goker M."/>
            <person name="Bristow J."/>
            <person name="Eisen J.A."/>
            <person name="Markowitz V."/>
            <person name="Hugenholtz P."/>
            <person name="Kyrpides N.C."/>
            <person name="Klenk H.P."/>
        </authorList>
    </citation>
    <scope>NUCLEOTIDE SEQUENCE [LARGE SCALE GENOMIC DNA]</scope>
    <source>
        <strain evidence="13">DSM 44928 / JCM 14897 / NBRC 102108 / NRRL B-24433 / ID139908</strain>
    </source>
</reference>
<evidence type="ECO:0000256" key="6">
    <source>
        <dbReference type="ARBA" id="ARBA00022989"/>
    </source>
</evidence>
<protein>
    <submittedName>
        <fullName evidence="12">ABC transporter related</fullName>
    </submittedName>
</protein>
<dbReference type="GO" id="GO:0005524">
    <property type="term" value="F:ATP binding"/>
    <property type="evidence" value="ECO:0007669"/>
    <property type="project" value="UniProtKB-KW"/>
</dbReference>
<sequence length="972" mass="104055">MVHWRLRSRATRPYTPVGAVYYGPFARFADWYHGRRDGRAPLPDPELVERSTPTRDYLAERTRDAYEHEYLWYERDRARVAEELASTSIRIRQTRERVTTVRAEQQRNVLEDAGRLGRRAGEWVTDPRVVKGRRRAEQAWRNRQAQAAIAAVVAEAEALEAHRARLEDDLARRAAVARARVTRLREHCSQRLSAYRRTLLRYHPETGWASVVIDAVPPDLPGWLPPASPAPSRAVRRPVAGARTASRRPGALRDVAVMDLAALPGSALTFGSAASGPGLLADPAVPGRFFALHWQGDAGYVLHVLEKADIGPYVEGRAVTSRTLPLRPGATIGLAGTSLQLLPDGRVERVTDKGRLVVGDLNHVRRDGKSLLTNVSFAQPGGTVTAVIGPSGAGKTSLFSAILGELGETAKGSIVFDDRPVIGRTEEIRHLMGFVPQSEDFHPALTVDQALTFADRLRNSSPGARASRAGRVLGICERLHLEERQHKRIQTLSGGERKRLSIALELIKHPRLIMLDEPTSGLDTGLDGEVMEILADVAGTGCTVAVTTHAVEHLDAADNVLVVGPEGRVVFFGPPADVLGTLGFEEEGYSGLMNWLRTGDLAMAASAYADSPAAKEARDEARHAMAQQNRHIRAGGPGSGPLGGGNAETRGRGSALDRLGAGVSRLIRDAGQRAALPRGRNLWAETAVLVHRQASLLLARGRTELDARLTERFKALLQLLAPFLIAGAGAVLAALAAGKGGLRSYSASGGSPTAALSFLVTVCVLTGQALTYSDIVSEVGVIRRECRTGCRPVSVILAKWLVFSLMAAVQAALVTLVFVLWRGAPVSSVAVGGTADLFIGLAAMAVAAVSVGLLVSARAARLEQAVGLATGVALIQVALNGVTIGLKGPTNWIGYIAPSRWGMAALASSTNLNSLARPPAGTAAQMSGHSDRMWAHTQGHWLVGLTMLGLFSVLCVILAVLALKVRLRKSER</sequence>
<dbReference type="PANTHER" id="PTHR48041:SF139">
    <property type="entry name" value="PROTEIN SCARLET"/>
    <property type="match status" value="1"/>
</dbReference>
<evidence type="ECO:0000256" key="10">
    <source>
        <dbReference type="SAM" id="Phobius"/>
    </source>
</evidence>
<accession>C7Q3K9</accession>
<dbReference type="PROSITE" id="PS50893">
    <property type="entry name" value="ABC_TRANSPORTER_2"/>
    <property type="match status" value="1"/>
</dbReference>
<keyword evidence="5" id="KW-0067">ATP-binding</keyword>
<name>C7Q3K9_CATAD</name>
<dbReference type="PANTHER" id="PTHR48041">
    <property type="entry name" value="ABC TRANSPORTER G FAMILY MEMBER 28"/>
    <property type="match status" value="1"/>
</dbReference>
<dbReference type="GO" id="GO:0016887">
    <property type="term" value="F:ATP hydrolysis activity"/>
    <property type="evidence" value="ECO:0007669"/>
    <property type="project" value="InterPro"/>
</dbReference>
<dbReference type="GO" id="GO:0016020">
    <property type="term" value="C:membrane"/>
    <property type="evidence" value="ECO:0007669"/>
    <property type="project" value="UniProtKB-SubCell"/>
</dbReference>
<feature type="transmembrane region" description="Helical" evidence="10">
    <location>
        <begin position="796"/>
        <end position="821"/>
    </location>
</feature>
<dbReference type="Pfam" id="PF01061">
    <property type="entry name" value="ABC2_membrane"/>
    <property type="match status" value="1"/>
</dbReference>
<feature type="region of interest" description="Disordered" evidence="9">
    <location>
        <begin position="631"/>
        <end position="653"/>
    </location>
</feature>
<dbReference type="InterPro" id="IPR027417">
    <property type="entry name" value="P-loop_NTPase"/>
</dbReference>
<feature type="compositionally biased region" description="Gly residues" evidence="9">
    <location>
        <begin position="635"/>
        <end position="646"/>
    </location>
</feature>
<comment type="subcellular location">
    <subcellularLocation>
        <location evidence="1">Membrane</location>
        <topology evidence="1">Multi-pass membrane protein</topology>
    </subcellularLocation>
</comment>
<evidence type="ECO:0000256" key="4">
    <source>
        <dbReference type="ARBA" id="ARBA00022741"/>
    </source>
</evidence>
<gene>
    <name evidence="12" type="ordered locus">Caci_6943</name>
</gene>
<dbReference type="InterPro" id="IPR003439">
    <property type="entry name" value="ABC_transporter-like_ATP-bd"/>
</dbReference>
<dbReference type="SMART" id="SM00382">
    <property type="entry name" value="AAA"/>
    <property type="match status" value="1"/>
</dbReference>
<dbReference type="eggNOG" id="COG1131">
    <property type="taxonomic scope" value="Bacteria"/>
</dbReference>
<feature type="transmembrane region" description="Helical" evidence="10">
    <location>
        <begin position="715"/>
        <end position="735"/>
    </location>
</feature>
<evidence type="ECO:0000313" key="12">
    <source>
        <dbReference type="EMBL" id="ACU75774.1"/>
    </source>
</evidence>
<evidence type="ECO:0000256" key="5">
    <source>
        <dbReference type="ARBA" id="ARBA00022840"/>
    </source>
</evidence>
<evidence type="ECO:0000256" key="8">
    <source>
        <dbReference type="SAM" id="Coils"/>
    </source>
</evidence>
<dbReference type="GO" id="GO:0140359">
    <property type="term" value="F:ABC-type transporter activity"/>
    <property type="evidence" value="ECO:0007669"/>
    <property type="project" value="InterPro"/>
</dbReference>
<evidence type="ECO:0000256" key="2">
    <source>
        <dbReference type="ARBA" id="ARBA00022448"/>
    </source>
</evidence>
<dbReference type="AlphaFoldDB" id="C7Q3K9"/>
<evidence type="ECO:0000256" key="9">
    <source>
        <dbReference type="SAM" id="MobiDB-lite"/>
    </source>
</evidence>
<dbReference type="KEGG" id="cai:Caci_6943"/>
<keyword evidence="7 10" id="KW-0472">Membrane</keyword>
<keyword evidence="6 10" id="KW-1133">Transmembrane helix</keyword>
<dbReference type="InterPro" id="IPR017871">
    <property type="entry name" value="ABC_transporter-like_CS"/>
</dbReference>
<keyword evidence="13" id="KW-1185">Reference proteome</keyword>
<feature type="coiled-coil region" evidence="8">
    <location>
        <begin position="142"/>
        <end position="169"/>
    </location>
</feature>
<dbReference type="PROSITE" id="PS00211">
    <property type="entry name" value="ABC_TRANSPORTER_1"/>
    <property type="match status" value="1"/>
</dbReference>
<dbReference type="InterPro" id="IPR003593">
    <property type="entry name" value="AAA+_ATPase"/>
</dbReference>
<organism evidence="12 13">
    <name type="scientific">Catenulispora acidiphila (strain DSM 44928 / JCM 14897 / NBRC 102108 / NRRL B-24433 / ID139908)</name>
    <dbReference type="NCBI Taxonomy" id="479433"/>
    <lineage>
        <taxon>Bacteria</taxon>
        <taxon>Bacillati</taxon>
        <taxon>Actinomycetota</taxon>
        <taxon>Actinomycetes</taxon>
        <taxon>Catenulisporales</taxon>
        <taxon>Catenulisporaceae</taxon>
        <taxon>Catenulispora</taxon>
    </lineage>
</organism>
<dbReference type="EMBL" id="CP001700">
    <property type="protein sequence ID" value="ACU75774.1"/>
    <property type="molecule type" value="Genomic_DNA"/>
</dbReference>
<dbReference type="SUPFAM" id="SSF52540">
    <property type="entry name" value="P-loop containing nucleoside triphosphate hydrolases"/>
    <property type="match status" value="1"/>
</dbReference>
<feature type="transmembrane region" description="Helical" evidence="10">
    <location>
        <begin position="941"/>
        <end position="963"/>
    </location>
</feature>
<keyword evidence="8" id="KW-0175">Coiled coil</keyword>
<proteinExistence type="predicted"/>
<dbReference type="HOGENOM" id="CLU_305183_0_0_11"/>
<feature type="transmembrane region" description="Helical" evidence="10">
    <location>
        <begin position="866"/>
        <end position="886"/>
    </location>
</feature>
<evidence type="ECO:0000259" key="11">
    <source>
        <dbReference type="PROSITE" id="PS50893"/>
    </source>
</evidence>
<evidence type="ECO:0000313" key="13">
    <source>
        <dbReference type="Proteomes" id="UP000000851"/>
    </source>
</evidence>
<keyword evidence="3 10" id="KW-0812">Transmembrane</keyword>
<dbReference type="InParanoid" id="C7Q3K9"/>
<dbReference type="InterPro" id="IPR013525">
    <property type="entry name" value="ABC2_TM"/>
</dbReference>
<evidence type="ECO:0000256" key="7">
    <source>
        <dbReference type="ARBA" id="ARBA00023136"/>
    </source>
</evidence>
<keyword evidence="2" id="KW-0813">Transport</keyword>
<evidence type="ECO:0000256" key="3">
    <source>
        <dbReference type="ARBA" id="ARBA00022692"/>
    </source>
</evidence>
<keyword evidence="4" id="KW-0547">Nucleotide-binding</keyword>
<feature type="domain" description="ABC transporter" evidence="11">
    <location>
        <begin position="356"/>
        <end position="591"/>
    </location>
</feature>
<dbReference type="eggNOG" id="COG0842">
    <property type="taxonomic scope" value="Bacteria"/>
</dbReference>
<evidence type="ECO:0000256" key="1">
    <source>
        <dbReference type="ARBA" id="ARBA00004141"/>
    </source>
</evidence>
<dbReference type="Gene3D" id="3.40.50.300">
    <property type="entry name" value="P-loop containing nucleotide triphosphate hydrolases"/>
    <property type="match status" value="1"/>
</dbReference>
<feature type="transmembrane region" description="Helical" evidence="10">
    <location>
        <begin position="833"/>
        <end position="854"/>
    </location>
</feature>